<evidence type="ECO:0000256" key="14">
    <source>
        <dbReference type="ARBA" id="ARBA00033766"/>
    </source>
</evidence>
<dbReference type="PANTHER" id="PTHR11118:SF1">
    <property type="entry name" value="RNA-SPLICING LIGASE RTCB HOMOLOG"/>
    <property type="match status" value="1"/>
</dbReference>
<dbReference type="InterPro" id="IPR006142">
    <property type="entry name" value="INTEIN"/>
</dbReference>
<feature type="binding site" evidence="20">
    <location>
        <position position="798"/>
    </location>
    <ligand>
        <name>Mn(2+)</name>
        <dbReference type="ChEBI" id="CHEBI:29035"/>
        <label>2</label>
    </ligand>
</feature>
<feature type="binding site" evidence="19">
    <location>
        <position position="854"/>
    </location>
    <ligand>
        <name>GMP</name>
        <dbReference type="ChEBI" id="CHEBI:58115"/>
    </ligand>
</feature>
<evidence type="ECO:0000256" key="1">
    <source>
        <dbReference type="ARBA" id="ARBA00008071"/>
    </source>
</evidence>
<dbReference type="InterPro" id="IPR003587">
    <property type="entry name" value="Hint_dom_N"/>
</dbReference>
<feature type="binding site" evidence="20">
    <location>
        <position position="97"/>
    </location>
    <ligand>
        <name>Mn(2+)</name>
        <dbReference type="ChEBI" id="CHEBI:29035"/>
        <label>1</label>
    </ligand>
</feature>
<comment type="catalytic activity">
    <reaction evidence="16">
        <text>a 3'-end 3'-phospho-ribonucleotide-RNA + a 5'-end dephospho-ribonucleoside-RNA + GTP = a ribonucleotidyl-ribonucleotide-RNA + GMP + diphosphate</text>
        <dbReference type="Rhea" id="RHEA:68076"/>
        <dbReference type="Rhea" id="RHEA-COMP:10463"/>
        <dbReference type="Rhea" id="RHEA-COMP:13936"/>
        <dbReference type="Rhea" id="RHEA-COMP:17355"/>
        <dbReference type="ChEBI" id="CHEBI:33019"/>
        <dbReference type="ChEBI" id="CHEBI:37565"/>
        <dbReference type="ChEBI" id="CHEBI:58115"/>
        <dbReference type="ChEBI" id="CHEBI:83062"/>
        <dbReference type="ChEBI" id="CHEBI:138284"/>
        <dbReference type="ChEBI" id="CHEBI:173118"/>
        <dbReference type="EC" id="6.5.1.8"/>
    </reaction>
</comment>
<feature type="binding site" evidence="19">
    <location>
        <begin position="671"/>
        <end position="675"/>
    </location>
    <ligand>
        <name>GMP</name>
        <dbReference type="ChEBI" id="CHEBI:58115"/>
    </ligand>
</feature>
<evidence type="ECO:0000256" key="18">
    <source>
        <dbReference type="PIRSR" id="PIRSR601233-1"/>
    </source>
</evidence>
<comment type="cofactor">
    <cofactor evidence="20 21">
        <name>Mn(2+)</name>
        <dbReference type="ChEBI" id="CHEBI:29035"/>
    </cofactor>
    <text evidence="20 21">Binds 2 manganese ions per subunit.</text>
</comment>
<dbReference type="InterPro" id="IPR004042">
    <property type="entry name" value="Intein_endonuc_central"/>
</dbReference>
<dbReference type="Gene3D" id="3.90.1860.10">
    <property type="entry name" value="tRNA-splicing ligase RtcB"/>
    <property type="match status" value="2"/>
</dbReference>
<evidence type="ECO:0000256" key="2">
    <source>
        <dbReference type="ARBA" id="ARBA00011245"/>
    </source>
</evidence>
<feature type="binding site" evidence="19">
    <location>
        <begin position="872"/>
        <end position="875"/>
    </location>
    <ligand>
        <name>GMP</name>
        <dbReference type="ChEBI" id="CHEBI:58115"/>
    </ligand>
</feature>
<evidence type="ECO:0000256" key="20">
    <source>
        <dbReference type="PIRSR" id="PIRSR601233-3"/>
    </source>
</evidence>
<evidence type="ECO:0000256" key="12">
    <source>
        <dbReference type="ARBA" id="ARBA00023134"/>
    </source>
</evidence>
<evidence type="ECO:0000256" key="6">
    <source>
        <dbReference type="ARBA" id="ARBA00022741"/>
    </source>
</evidence>
<evidence type="ECO:0000256" key="22">
    <source>
        <dbReference type="SAM" id="MobiDB-lite"/>
    </source>
</evidence>
<dbReference type="NCBIfam" id="TIGR01445">
    <property type="entry name" value="intein_Nterm"/>
    <property type="match status" value="1"/>
</dbReference>
<dbReference type="InterPro" id="IPR006141">
    <property type="entry name" value="Intein_N"/>
</dbReference>
<dbReference type="Pfam" id="PF01139">
    <property type="entry name" value="RtcB"/>
    <property type="match status" value="2"/>
</dbReference>
<keyword evidence="25" id="KW-1185">Reference proteome</keyword>
<dbReference type="PRINTS" id="PR00379">
    <property type="entry name" value="INTEIN"/>
</dbReference>
<dbReference type="InterPro" id="IPR001233">
    <property type="entry name" value="RtcB"/>
</dbReference>
<evidence type="ECO:0000256" key="10">
    <source>
        <dbReference type="ARBA" id="ARBA00022886"/>
    </source>
</evidence>
<feature type="binding site" evidence="20">
    <location>
        <position position="672"/>
    </location>
    <ligand>
        <name>Mn(2+)</name>
        <dbReference type="ChEBI" id="CHEBI:29035"/>
        <label>1</label>
    </ligand>
</feature>
<organism evidence="24 25">
    <name type="scientific">Fervidicoccus fontis (strain DSM 19380 / JCM 18336 / VKM B-2539 / Kam940)</name>
    <dbReference type="NCBI Taxonomy" id="1163730"/>
    <lineage>
        <taxon>Archaea</taxon>
        <taxon>Thermoproteota</taxon>
        <taxon>Thermoprotei</taxon>
        <taxon>Fervidicoccales</taxon>
        <taxon>Fervidicoccaceae</taxon>
        <taxon>Fervidicoccus</taxon>
    </lineage>
</organism>
<evidence type="ECO:0000256" key="4">
    <source>
        <dbReference type="ARBA" id="ARBA00022722"/>
    </source>
</evidence>
<evidence type="ECO:0000256" key="11">
    <source>
        <dbReference type="ARBA" id="ARBA00023000"/>
    </source>
</evidence>
<dbReference type="KEGG" id="ffo:FFONT_0754"/>
<dbReference type="GO" id="GO:0004519">
    <property type="term" value="F:endonuclease activity"/>
    <property type="evidence" value="ECO:0007669"/>
    <property type="project" value="UniProtKB-KW"/>
</dbReference>
<evidence type="ECO:0000256" key="9">
    <source>
        <dbReference type="ARBA" id="ARBA00022813"/>
    </source>
</evidence>
<dbReference type="PANTHER" id="PTHR11118">
    <property type="entry name" value="RNA-SPLICING LIGASE RTCB HOMOLOG"/>
    <property type="match status" value="1"/>
</dbReference>
<dbReference type="GO" id="GO:0006388">
    <property type="term" value="P:tRNA splicing, via endonucleolytic cleavage and ligation"/>
    <property type="evidence" value="ECO:0007669"/>
    <property type="project" value="UniProtKB-ARBA"/>
</dbReference>
<keyword evidence="9" id="KW-0068">Autocatalytic cleavage</keyword>
<dbReference type="FunFam" id="3.90.1860.10:FF:000001">
    <property type="entry name" value="tRNA-splicing ligase RtcB homolog"/>
    <property type="match status" value="1"/>
</dbReference>
<comment type="similarity">
    <text evidence="1 21">Belongs to the RtcB family.</text>
</comment>
<feature type="domain" description="DOD-type homing endonuclease" evidence="23">
    <location>
        <begin position="239"/>
        <end position="397"/>
    </location>
</feature>
<keyword evidence="3 21" id="KW-0436">Ligase</keyword>
<feature type="active site" description="GMP-histidine intermediate" evidence="18">
    <location>
        <position position="872"/>
    </location>
</feature>
<dbReference type="PROSITE" id="PS50817">
    <property type="entry name" value="INTEIN_N_TER"/>
    <property type="match status" value="1"/>
</dbReference>
<dbReference type="GO" id="GO:0170057">
    <property type="term" value="F:RNA ligase (GTP) activity"/>
    <property type="evidence" value="ECO:0007669"/>
    <property type="project" value="UniProtKB-EC"/>
</dbReference>
<dbReference type="FunCoup" id="I0A185">
    <property type="interactions" value="175"/>
</dbReference>
<dbReference type="HOGENOM" id="CLU_012374_0_0_2"/>
<dbReference type="EC" id="6.5.1.-" evidence="21"/>
<gene>
    <name evidence="21" type="primary">rtcB</name>
    <name evidence="24" type="ordered locus">FFONT_0754</name>
</gene>
<feature type="compositionally biased region" description="Basic and acidic residues" evidence="22">
    <location>
        <begin position="632"/>
        <end position="642"/>
    </location>
</feature>
<evidence type="ECO:0000256" key="7">
    <source>
        <dbReference type="ARBA" id="ARBA00022759"/>
    </source>
</evidence>
<reference evidence="25" key="1">
    <citation type="submission" date="2012-03" db="EMBL/GenBank/DDBJ databases">
        <title>Fervidicoccus fontis complete genome analysis confirms its distinct phylogenetic position and predicts its environmental function.</title>
        <authorList>
            <person name="Lebedinsky A.V."/>
            <person name="Mardanov A.V."/>
            <person name="Gumerov V.M."/>
            <person name="Beletsky A.V."/>
            <person name="Kublanov I.V."/>
            <person name="Perevalova A.A."/>
            <person name="Bonch-Osmolovskaya E.A."/>
            <person name="Ravin N.V."/>
            <person name="Skryabin K.G."/>
        </authorList>
    </citation>
    <scope>NUCLEOTIDE SEQUENCE [LARGE SCALE GENOMIC DNA]</scope>
    <source>
        <strain evidence="25">DSM 19380 / VKM B-2539 / Kam940</strain>
    </source>
</reference>
<reference evidence="24 25" key="2">
    <citation type="journal article" date="2014" name="Extremophiles">
        <title>Analysis of the complete genome of Fervidococcus fontis confirms the distinct phylogenetic position of the order Fervidicoccales and suggests its environmental function.</title>
        <authorList>
            <person name="Lebedinsky A.V."/>
            <person name="Mardanov A.V."/>
            <person name="Kublanov I.V."/>
            <person name="Gumerov V.M."/>
            <person name="Beletsky A.V."/>
            <person name="Perevalova A.A."/>
            <person name="Bidzhieva S.Kh."/>
            <person name="Bonch-Osmolovskaya E.A."/>
            <person name="Skryabin K.G."/>
            <person name="Ravin N.V."/>
        </authorList>
    </citation>
    <scope>NUCLEOTIDE SEQUENCE [LARGE SCALE GENOMIC DNA]</scope>
    <source>
        <strain evidence="25">DSM 19380 / VKM B-2539 / Kam940</strain>
    </source>
</reference>
<keyword evidence="6 19" id="KW-0547">Nucleotide-binding</keyword>
<dbReference type="Gene3D" id="3.10.28.10">
    <property type="entry name" value="Homing endonucleases"/>
    <property type="match status" value="1"/>
</dbReference>
<protein>
    <recommendedName>
        <fullName evidence="14 21">tRNA-splicing ligase RtcB</fullName>
        <ecNumber evidence="21">6.5.1.-</ecNumber>
    </recommendedName>
</protein>
<feature type="binding site" evidence="19">
    <location>
        <position position="948"/>
    </location>
    <ligand>
        <name>GMP</name>
        <dbReference type="ChEBI" id="CHEBI:58115"/>
    </ligand>
</feature>
<dbReference type="PROSITE" id="PS50818">
    <property type="entry name" value="INTEIN_C_TER"/>
    <property type="match status" value="1"/>
</dbReference>
<dbReference type="SMART" id="SM00306">
    <property type="entry name" value="HintN"/>
    <property type="match status" value="1"/>
</dbReference>
<dbReference type="GO" id="GO:0006314">
    <property type="term" value="P:intron homing"/>
    <property type="evidence" value="ECO:0007669"/>
    <property type="project" value="UniProtKB-KW"/>
</dbReference>
<keyword evidence="8" id="KW-0378">Hydrolase</keyword>
<keyword evidence="13 20" id="KW-0464">Manganese</keyword>
<dbReference type="GO" id="GO:0016787">
    <property type="term" value="F:hydrolase activity"/>
    <property type="evidence" value="ECO:0007669"/>
    <property type="project" value="UniProtKB-KW"/>
</dbReference>
<dbReference type="GO" id="GO:0005525">
    <property type="term" value="F:GTP binding"/>
    <property type="evidence" value="ECO:0007669"/>
    <property type="project" value="UniProtKB-KW"/>
</dbReference>
<dbReference type="EMBL" id="CP003423">
    <property type="protein sequence ID" value="AFH42742.1"/>
    <property type="molecule type" value="Genomic_DNA"/>
</dbReference>
<dbReference type="AlphaFoldDB" id="I0A185"/>
<evidence type="ECO:0000256" key="15">
    <source>
        <dbReference type="ARBA" id="ARBA00045316"/>
    </source>
</evidence>
<dbReference type="GO" id="GO:0046872">
    <property type="term" value="F:metal ion binding"/>
    <property type="evidence" value="ECO:0007669"/>
    <property type="project" value="UniProtKB-UniRule"/>
</dbReference>
<comment type="catalytic activity">
    <reaction evidence="17">
        <text>a 3'-end 2',3'-cyclophospho-ribonucleotide-RNA + a 5'-end dephospho-ribonucleoside-RNA + GTP + H2O = a ribonucleotidyl-ribonucleotide-RNA + GMP + diphosphate + H(+)</text>
        <dbReference type="Rhea" id="RHEA:68080"/>
        <dbReference type="Rhea" id="RHEA-COMP:10464"/>
        <dbReference type="Rhea" id="RHEA-COMP:13936"/>
        <dbReference type="Rhea" id="RHEA-COMP:17355"/>
        <dbReference type="ChEBI" id="CHEBI:15377"/>
        <dbReference type="ChEBI" id="CHEBI:15378"/>
        <dbReference type="ChEBI" id="CHEBI:33019"/>
        <dbReference type="ChEBI" id="CHEBI:37565"/>
        <dbReference type="ChEBI" id="CHEBI:58115"/>
        <dbReference type="ChEBI" id="CHEBI:83064"/>
        <dbReference type="ChEBI" id="CHEBI:138284"/>
        <dbReference type="ChEBI" id="CHEBI:173118"/>
        <dbReference type="EC" id="6.5.1.8"/>
    </reaction>
</comment>
<dbReference type="STRING" id="1163730.FFONT_0754"/>
<dbReference type="NCBIfam" id="TIGR01443">
    <property type="entry name" value="intein_Cterm"/>
    <property type="match status" value="1"/>
</dbReference>
<comment type="subunit">
    <text evidence="2 21">Monomer.</text>
</comment>
<feature type="binding site" evidence="20">
    <location>
        <position position="704"/>
    </location>
    <ligand>
        <name>Mn(2+)</name>
        <dbReference type="ChEBI" id="CHEBI:29035"/>
        <label>2</label>
    </ligand>
</feature>
<accession>I0A185</accession>
<sequence length="949" mass="106850">MPVKVRKINEYKWVIDKGEKTCMKVPAVIFADEFLLSKMQEDLTLEQAANVACLNGIVDASYVMPDGHQGYGFPIGGVAGMDIEENGVISPGGVGYDINCLTPDMKVLDSYGAWRYIKELKIGDKVLVNNGRSRDAEVVFWFYRKEEKIYIIKTKTGRIIKASHDHPILTDRGMILAKDLQKGMRIATYPFSGVRYEAPAKKLLLDRKDLEENIAKELEKRGLLPLYTDNPKLPLIIKLLGYFTGDGTFDGKKTWFYGSEEGLEEIRKDIELLGYKPSNIKTRRRASEYNGRTIKGKENSVYVSAKSFRKLLEKLGAPIGKKTHVPFTVPSWIKELPLWMKRLYLAAYFGAEMNKPQTINGYKFEHPFVSVNKLKELEKNAEEFLKDIASMLEEFGIKTLGMSREDLGDKVRIKLLVSTKPKFLIRLWTRVGYIYNPRRQRLAIAAASWLRLKINVLKEKASVAEKAASMHVKGQSAGALFIMLSQESKWINKKYVERAIYDGITVPRVSYNFPRFEDWIKDNLQGDIVYDMIEDIKIKTYDGYVYDITVNDDAHNFVANGIIVSNCGVRLLRTELDEKDVRSKIKELVDTIARNVPSGLGSEGKIKVTPTILDEVLNRGVEWAVEHGFGRSEDPEHIEERGSWSIADSSKVSSRAKSRGAPELGSLGSGNHFLEVQVVEKIFDRKIAEFLGITHEGQVTVMIHTGSRGLGHQVASDYLQIMEKVMRKYGTVPPDRELASIPFNSPEAQDYVKAMAAAANYAWTNRQLITHWVRESFKEVFKTDDDKLGLEIIYDVAHNIAKIEEHEVNGKRKRLVVHRKGATRAFPPGHPDIPKDHKNIGQVVLIPGSMGTASYVLVGTNEGKRTWFTAPHGAGRWMSRSRALKNYTADQLISELSKKGIYVKASSKGVLIEEAPSAYKDVDRVALVADKVGIGKLVLKLRPIGVTKG</sequence>
<keyword evidence="12 19" id="KW-0342">GTP-binding</keyword>
<dbReference type="CDD" id="cd00081">
    <property type="entry name" value="Hint"/>
    <property type="match status" value="2"/>
</dbReference>
<keyword evidence="7" id="KW-0255">Endonuclease</keyword>
<dbReference type="SMART" id="SM00305">
    <property type="entry name" value="HintC"/>
    <property type="match status" value="1"/>
</dbReference>
<dbReference type="InterPro" id="IPR030934">
    <property type="entry name" value="Intein_C"/>
</dbReference>
<feature type="compositionally biased region" description="Polar residues" evidence="22">
    <location>
        <begin position="646"/>
        <end position="655"/>
    </location>
</feature>
<keyword evidence="5 20" id="KW-0479">Metal-binding</keyword>
<dbReference type="SUPFAM" id="SSF51294">
    <property type="entry name" value="Hedgehog/intein (Hint) domain"/>
    <property type="match status" value="1"/>
</dbReference>
<evidence type="ECO:0000256" key="21">
    <source>
        <dbReference type="RuleBase" id="RU371113"/>
    </source>
</evidence>
<feature type="binding site" evidence="19">
    <location>
        <begin position="798"/>
        <end position="799"/>
    </location>
    <ligand>
        <name>GMP</name>
        <dbReference type="ChEBI" id="CHEBI:58115"/>
    </ligand>
</feature>
<dbReference type="GO" id="GO:0016539">
    <property type="term" value="P:intein-mediated protein splicing"/>
    <property type="evidence" value="ECO:0007669"/>
    <property type="project" value="InterPro"/>
</dbReference>
<dbReference type="InterPro" id="IPR036025">
    <property type="entry name" value="RtcB-like_sf"/>
</dbReference>
<name>I0A185_FERFK</name>
<dbReference type="GO" id="GO:0003972">
    <property type="term" value="F:RNA ligase (ATP) activity"/>
    <property type="evidence" value="ECO:0007669"/>
    <property type="project" value="TreeGrafter"/>
</dbReference>
<dbReference type="Gene3D" id="2.170.16.10">
    <property type="entry name" value="Hedgehog/Intein (Hint) domain"/>
    <property type="match status" value="1"/>
</dbReference>
<dbReference type="PROSITE" id="PS50819">
    <property type="entry name" value="INTEIN_ENDONUCLEASE"/>
    <property type="match status" value="1"/>
</dbReference>
<evidence type="ECO:0000313" key="24">
    <source>
        <dbReference type="EMBL" id="AFH42742.1"/>
    </source>
</evidence>
<evidence type="ECO:0000313" key="25">
    <source>
        <dbReference type="Proteomes" id="UP000007391"/>
    </source>
</evidence>
<dbReference type="SUPFAM" id="SSF103365">
    <property type="entry name" value="Hypothetical protein PH1602"/>
    <property type="match status" value="2"/>
</dbReference>
<dbReference type="InterPro" id="IPR036844">
    <property type="entry name" value="Hint_dom_sf"/>
</dbReference>
<evidence type="ECO:0000259" key="23">
    <source>
        <dbReference type="PROSITE" id="PS50819"/>
    </source>
</evidence>
<dbReference type="InParanoid" id="I0A185"/>
<keyword evidence="4" id="KW-0540">Nuclease</keyword>
<feature type="binding site" evidence="19">
    <location>
        <begin position="847"/>
        <end position="850"/>
    </location>
    <ligand>
        <name>GMP</name>
        <dbReference type="ChEBI" id="CHEBI:58115"/>
    </ligand>
</feature>
<dbReference type="InterPro" id="IPR003586">
    <property type="entry name" value="Hint_dom_C"/>
</dbReference>
<dbReference type="eggNOG" id="arCOG03158">
    <property type="taxonomic scope" value="Archaea"/>
</dbReference>
<evidence type="ECO:0000256" key="13">
    <source>
        <dbReference type="ARBA" id="ARBA00023211"/>
    </source>
</evidence>
<comment type="function">
    <text evidence="15">Essential for tRNA splicing and maturation. Acts by directly joining spliced tRNA halves to mature-sized tRNAs. Joins RNA with 2',3'-cyclic-phosphate or 3'-phosphate ends to RNA with 5'-hydroxy ends.</text>
</comment>
<keyword evidence="11" id="KW-0651">Protein splicing</keyword>
<evidence type="ECO:0000256" key="17">
    <source>
        <dbReference type="ARBA" id="ARBA00049514"/>
    </source>
</evidence>
<evidence type="ECO:0000256" key="16">
    <source>
        <dbReference type="ARBA" id="ARBA00047746"/>
    </source>
</evidence>
<evidence type="ECO:0000256" key="3">
    <source>
        <dbReference type="ARBA" id="ARBA00022598"/>
    </source>
</evidence>
<keyword evidence="10" id="KW-0404">Intron homing</keyword>
<feature type="region of interest" description="Disordered" evidence="22">
    <location>
        <begin position="632"/>
        <end position="663"/>
    </location>
</feature>
<evidence type="ECO:0000256" key="19">
    <source>
        <dbReference type="PIRSR" id="PIRSR601233-2"/>
    </source>
</evidence>
<dbReference type="Proteomes" id="UP000007391">
    <property type="component" value="Chromosome"/>
</dbReference>
<evidence type="ECO:0000256" key="5">
    <source>
        <dbReference type="ARBA" id="ARBA00022723"/>
    </source>
</evidence>
<proteinExistence type="inferred from homology"/>
<evidence type="ECO:0000256" key="8">
    <source>
        <dbReference type="ARBA" id="ARBA00022801"/>
    </source>
</evidence>
<dbReference type="InterPro" id="IPR027434">
    <property type="entry name" value="Homing_endonucl"/>
</dbReference>
<dbReference type="eggNOG" id="arCOG04246">
    <property type="taxonomic scope" value="Archaea"/>
</dbReference>